<evidence type="ECO:0008006" key="3">
    <source>
        <dbReference type="Google" id="ProtNLM"/>
    </source>
</evidence>
<name>A0A1I3T3S2_9GAMM</name>
<reference evidence="1 2" key="1">
    <citation type="submission" date="2016-10" db="EMBL/GenBank/DDBJ databases">
        <authorList>
            <person name="Varghese N."/>
            <person name="Submissions S."/>
        </authorList>
    </citation>
    <scope>NUCLEOTIDE SEQUENCE [LARGE SCALE GENOMIC DNA]</scope>
    <source>
        <strain evidence="1 2">YR512</strain>
    </source>
</reference>
<dbReference type="RefSeq" id="WP_008107595.1">
    <property type="nucleotide sequence ID" value="NZ_FOSD01000002.1"/>
</dbReference>
<dbReference type="EMBL" id="FOSD01000002">
    <property type="protein sequence ID" value="SFJ65694.1"/>
    <property type="molecule type" value="Genomic_DNA"/>
</dbReference>
<dbReference type="SUPFAM" id="SSF56529">
    <property type="entry name" value="FAH"/>
    <property type="match status" value="1"/>
</dbReference>
<organism evidence="1 2">
    <name type="scientific">Candidatus Pantoea symbiotica</name>
    <dbReference type="NCBI Taxonomy" id="1884370"/>
    <lineage>
        <taxon>Bacteria</taxon>
        <taxon>Pseudomonadati</taxon>
        <taxon>Pseudomonadota</taxon>
        <taxon>Gammaproteobacteria</taxon>
        <taxon>Enterobacterales</taxon>
        <taxon>Erwiniaceae</taxon>
        <taxon>Pantoea</taxon>
    </lineage>
</organism>
<keyword evidence="2" id="KW-1185">Reference proteome</keyword>
<dbReference type="Pfam" id="PF11010">
    <property type="entry name" value="DUF2848"/>
    <property type="match status" value="1"/>
</dbReference>
<gene>
    <name evidence="1" type="ORF">SAMN05518863_102226</name>
</gene>
<evidence type="ECO:0000313" key="2">
    <source>
        <dbReference type="Proteomes" id="UP000198841"/>
    </source>
</evidence>
<dbReference type="InterPro" id="IPR036663">
    <property type="entry name" value="Fumarylacetoacetase_C_sf"/>
</dbReference>
<dbReference type="InterPro" id="IPR021269">
    <property type="entry name" value="DUF2848"/>
</dbReference>
<comment type="caution">
    <text evidence="1">The sequence shown here is derived from an EMBL/GenBank/DDBJ whole genome shotgun (WGS) entry which is preliminary data.</text>
</comment>
<evidence type="ECO:0000313" key="1">
    <source>
        <dbReference type="EMBL" id="SFJ65694.1"/>
    </source>
</evidence>
<dbReference type="Proteomes" id="UP000198841">
    <property type="component" value="Unassembled WGS sequence"/>
</dbReference>
<protein>
    <recommendedName>
        <fullName evidence="3">DUF2848 domain-containing protein</fullName>
    </recommendedName>
</protein>
<proteinExistence type="predicted"/>
<accession>A0A1I3T3S2</accession>
<sequence length="226" mass="25147">MQLRFTTDYADAALLDVEVNQLVIAGWVGRDQEAVLHHIRELEALGVPAPGAVPLFYRVATNQLSQQTQLEVVGDQTSGEAEPFVFFHRGEYWVSLISDHTDRHLETFSVALSKQACIKPVAGHAWRMSEVKAHWDQLELRAWINVNGDWVTYQQGALASLLTPLDLLSRYFSTSQVEEGFAMSCGTLSAIGGIRPSSEFRMALHDPVLNRTLEHTYITGSLPVIA</sequence>